<sequence>MSDSPLVLQREGSIVTVVFNRPEQINALDLATAVAFEAACRSIADDPSTRVVVIRGEGRSFGVGGDLQGFRSGDAPSHASRLIEPLHRGLKLLAALDAPTIASLHGNVAGGSMSLALNCDLAIAADNVRFNLAYTNVATNCDLGGSWALPRLVGLRRALQIALIGEPIGAQEALMIGLVNRVVESSELEAATRALARHLAQGPTLAYGRMKQLLRGSFEHSFAQQLDLEQESFEASAGTRDFAEAIHAFFQRRSPSFNGT</sequence>
<protein>
    <submittedName>
        <fullName evidence="2">Enoyl-CoA hydratase</fullName>
        <ecNumber evidence="2">4.2.1.17</ecNumber>
    </submittedName>
</protein>
<dbReference type="PATRIC" id="fig|266265.5.peg.8107"/>
<keyword evidence="2" id="KW-0456">Lyase</keyword>
<dbReference type="InterPro" id="IPR014748">
    <property type="entry name" value="Enoyl-CoA_hydra_C"/>
</dbReference>
<dbReference type="EC" id="4.2.1.17" evidence="2"/>
<name>Q13I44_PARXL</name>
<dbReference type="AlphaFoldDB" id="Q13I44"/>
<dbReference type="EMBL" id="CP000272">
    <property type="protein sequence ID" value="ABE36245.1"/>
    <property type="molecule type" value="Genomic_DNA"/>
</dbReference>
<dbReference type="STRING" id="266265.Bxe_C0330"/>
<organism evidence="2 3">
    <name type="scientific">Paraburkholderia xenovorans (strain LB400)</name>
    <dbReference type="NCBI Taxonomy" id="266265"/>
    <lineage>
        <taxon>Bacteria</taxon>
        <taxon>Pseudomonadati</taxon>
        <taxon>Pseudomonadota</taxon>
        <taxon>Betaproteobacteria</taxon>
        <taxon>Burkholderiales</taxon>
        <taxon>Burkholderiaceae</taxon>
        <taxon>Paraburkholderia</taxon>
    </lineage>
</organism>
<dbReference type="eggNOG" id="COG1024">
    <property type="taxonomic scope" value="Bacteria"/>
</dbReference>
<evidence type="ECO:0000313" key="2">
    <source>
        <dbReference type="EMBL" id="ABE36245.1"/>
    </source>
</evidence>
<dbReference type="CDD" id="cd06558">
    <property type="entry name" value="crotonase-like"/>
    <property type="match status" value="1"/>
</dbReference>
<dbReference type="GO" id="GO:0004300">
    <property type="term" value="F:enoyl-CoA hydratase activity"/>
    <property type="evidence" value="ECO:0007669"/>
    <property type="project" value="UniProtKB-EC"/>
</dbReference>
<gene>
    <name evidence="2" type="ORF">Bxe_C0330</name>
</gene>
<keyword evidence="3" id="KW-1185">Reference proteome</keyword>
<accession>Q13I44</accession>
<proteinExistence type="inferred from homology"/>
<dbReference type="InterPro" id="IPR029045">
    <property type="entry name" value="ClpP/crotonase-like_dom_sf"/>
</dbReference>
<reference evidence="2 3" key="1">
    <citation type="journal article" date="2006" name="Proc. Natl. Acad. Sci. U.S.A.">
        <title>Burkholderia xenovorans LB400 harbors a multi-replicon, 9.73-Mbp genome shaped for versatility.</title>
        <authorList>
            <person name="Chain P.S."/>
            <person name="Denef V.J."/>
            <person name="Konstantinidis K.T."/>
            <person name="Vergez L.M."/>
            <person name="Agullo L."/>
            <person name="Reyes V.L."/>
            <person name="Hauser L."/>
            <person name="Cordova M."/>
            <person name="Gomez L."/>
            <person name="Gonzalez M."/>
            <person name="Land M."/>
            <person name="Lao V."/>
            <person name="Larimer F."/>
            <person name="LiPuma J.J."/>
            <person name="Mahenthiralingam E."/>
            <person name="Malfatti S.A."/>
            <person name="Marx C.J."/>
            <person name="Parnell J.J."/>
            <person name="Ramette A."/>
            <person name="Richardson P."/>
            <person name="Seeger M."/>
            <person name="Smith D."/>
            <person name="Spilker T."/>
            <person name="Sul W.J."/>
            <person name="Tsoi T.V."/>
            <person name="Ulrich L.E."/>
            <person name="Zhulin I.B."/>
            <person name="Tiedje J.M."/>
        </authorList>
    </citation>
    <scope>NUCLEOTIDE SEQUENCE [LARGE SCALE GENOMIC DNA]</scope>
    <source>
        <strain evidence="2 3">LB400</strain>
    </source>
</reference>
<dbReference type="KEGG" id="bxb:DR64_8104"/>
<evidence type="ECO:0000313" key="3">
    <source>
        <dbReference type="Proteomes" id="UP000001817"/>
    </source>
</evidence>
<dbReference type="RefSeq" id="WP_011493505.1">
    <property type="nucleotide sequence ID" value="NC_007953.1"/>
</dbReference>
<dbReference type="PANTHER" id="PTHR43459">
    <property type="entry name" value="ENOYL-COA HYDRATASE"/>
    <property type="match status" value="1"/>
</dbReference>
<dbReference type="Gene3D" id="3.90.226.10">
    <property type="entry name" value="2-enoyl-CoA Hydratase, Chain A, domain 1"/>
    <property type="match status" value="1"/>
</dbReference>
<dbReference type="Gene3D" id="1.10.12.10">
    <property type="entry name" value="Lyase 2-enoyl-coa Hydratase, Chain A, domain 2"/>
    <property type="match status" value="1"/>
</dbReference>
<dbReference type="PANTHER" id="PTHR43459:SF1">
    <property type="entry name" value="EG:BACN32G11.4 PROTEIN"/>
    <property type="match status" value="1"/>
</dbReference>
<dbReference type="InterPro" id="IPR001753">
    <property type="entry name" value="Enoyl-CoA_hydra/iso"/>
</dbReference>
<evidence type="ECO:0000256" key="1">
    <source>
        <dbReference type="ARBA" id="ARBA00005254"/>
    </source>
</evidence>
<dbReference type="Proteomes" id="UP000001817">
    <property type="component" value="Chromosome 3"/>
</dbReference>
<dbReference type="Pfam" id="PF00378">
    <property type="entry name" value="ECH_1"/>
    <property type="match status" value="1"/>
</dbReference>
<dbReference type="SUPFAM" id="SSF52096">
    <property type="entry name" value="ClpP/crotonase"/>
    <property type="match status" value="1"/>
</dbReference>
<dbReference type="KEGG" id="bxe:Bxe_C0330"/>
<dbReference type="OrthoDB" id="9777711at2"/>
<comment type="similarity">
    <text evidence="1">Belongs to the enoyl-CoA hydratase/isomerase family.</text>
</comment>